<dbReference type="OrthoDB" id="968164at2759"/>
<feature type="compositionally biased region" description="Polar residues" evidence="7">
    <location>
        <begin position="350"/>
        <end position="360"/>
    </location>
</feature>
<name>A0A6P8E9I9_PUNGR</name>
<dbReference type="CDD" id="cd14703">
    <property type="entry name" value="bZIP_plant_RF2"/>
    <property type="match status" value="1"/>
</dbReference>
<dbReference type="AlphaFoldDB" id="A0A6P8E9I9"/>
<sequence>MPSEHNCEIRLWSSSFGEVDGILNKKASICSSNVLNLSGKFLCPEPCFPLPWLLLAYKVVPSFPMAEKGKRPIEEEEDILNLIDFDMPEEEEKQDNLSPVEQQQQQQPDHGMKVKLTMKTAIPYRVPVHSEAVENAKAILREMESKDGFFAKFLRMNGIDPQNPQQAGEALCNPTGNANSNRANRALKIKDISGMPLIPGTRVIPPGSKRAAQLENLLKIYAENPERAKRIVVNRLSALRVREKSQMYKNMLKQKINTLKAESYVLSQQLQLAQKNSSALKAESALLKAQMENIQQQIQVQDVLNEEISNEIEFLRLMTGPVPIISTESALLSAQKLWTQIPDSQHHQTEQGQNRETTMTPEVMPDARIPGAAQLDV</sequence>
<comment type="subcellular location">
    <subcellularLocation>
        <location evidence="1">Nucleus</location>
    </subcellularLocation>
</comment>
<proteinExistence type="predicted"/>
<evidence type="ECO:0000256" key="3">
    <source>
        <dbReference type="ARBA" id="ARBA00023125"/>
    </source>
</evidence>
<organism evidence="8 9">
    <name type="scientific">Punica granatum</name>
    <name type="common">Pomegranate</name>
    <dbReference type="NCBI Taxonomy" id="22663"/>
    <lineage>
        <taxon>Eukaryota</taxon>
        <taxon>Viridiplantae</taxon>
        <taxon>Streptophyta</taxon>
        <taxon>Embryophyta</taxon>
        <taxon>Tracheophyta</taxon>
        <taxon>Spermatophyta</taxon>
        <taxon>Magnoliopsida</taxon>
        <taxon>eudicotyledons</taxon>
        <taxon>Gunneridae</taxon>
        <taxon>Pentapetalae</taxon>
        <taxon>rosids</taxon>
        <taxon>malvids</taxon>
        <taxon>Myrtales</taxon>
        <taxon>Lythraceae</taxon>
        <taxon>Punica</taxon>
    </lineage>
</organism>
<evidence type="ECO:0000256" key="2">
    <source>
        <dbReference type="ARBA" id="ARBA00023015"/>
    </source>
</evidence>
<feature type="coiled-coil region" evidence="6">
    <location>
        <begin position="277"/>
        <end position="311"/>
    </location>
</feature>
<evidence type="ECO:0000256" key="5">
    <source>
        <dbReference type="ARBA" id="ARBA00023242"/>
    </source>
</evidence>
<protein>
    <submittedName>
        <fullName evidence="9">Uncharacterized protein LOC116215181</fullName>
    </submittedName>
</protein>
<reference evidence="9" key="2">
    <citation type="submission" date="2025-08" db="UniProtKB">
        <authorList>
            <consortium name="RefSeq"/>
        </authorList>
    </citation>
    <scope>IDENTIFICATION</scope>
    <source>
        <tissue evidence="9">Leaf</tissue>
    </source>
</reference>
<evidence type="ECO:0000313" key="8">
    <source>
        <dbReference type="Proteomes" id="UP000515151"/>
    </source>
</evidence>
<dbReference type="SUPFAM" id="SSF57959">
    <property type="entry name" value="Leucine zipper domain"/>
    <property type="match status" value="1"/>
</dbReference>
<evidence type="ECO:0000256" key="1">
    <source>
        <dbReference type="ARBA" id="ARBA00004123"/>
    </source>
</evidence>
<dbReference type="PANTHER" id="PTHR13690">
    <property type="entry name" value="TRANSCRIPTION FACTOR POSF21-RELATED"/>
    <property type="match status" value="1"/>
</dbReference>
<evidence type="ECO:0000256" key="7">
    <source>
        <dbReference type="SAM" id="MobiDB-lite"/>
    </source>
</evidence>
<dbReference type="InterPro" id="IPR046347">
    <property type="entry name" value="bZIP_sf"/>
</dbReference>
<feature type="region of interest" description="Disordered" evidence="7">
    <location>
        <begin position="343"/>
        <end position="377"/>
    </location>
</feature>
<dbReference type="GO" id="GO:0003700">
    <property type="term" value="F:DNA-binding transcription factor activity"/>
    <property type="evidence" value="ECO:0007669"/>
    <property type="project" value="InterPro"/>
</dbReference>
<dbReference type="PANTHER" id="PTHR13690:SF80">
    <property type="entry name" value="BZIP TRANSCRIPTION FACTOR FAMILY PROTEIN-RELATED"/>
    <property type="match status" value="1"/>
</dbReference>
<dbReference type="GO" id="GO:0003677">
    <property type="term" value="F:DNA binding"/>
    <property type="evidence" value="ECO:0007669"/>
    <property type="project" value="UniProtKB-KW"/>
</dbReference>
<dbReference type="InterPro" id="IPR044759">
    <property type="entry name" value="bZIP_RF2"/>
</dbReference>
<keyword evidence="8" id="KW-1185">Reference proteome</keyword>
<reference evidence="8" key="1">
    <citation type="journal article" date="2020" name="Plant Biotechnol. J.">
        <title>The pomegranate (Punica granatum L.) draft genome dissects genetic divergence between soft- and hard-seeded cultivars.</title>
        <authorList>
            <person name="Luo X."/>
            <person name="Li H."/>
            <person name="Wu Z."/>
            <person name="Yao W."/>
            <person name="Zhao P."/>
            <person name="Cao D."/>
            <person name="Yu H."/>
            <person name="Li K."/>
            <person name="Poudel K."/>
            <person name="Zhao D."/>
            <person name="Zhang F."/>
            <person name="Xia X."/>
            <person name="Chen L."/>
            <person name="Wang Q."/>
            <person name="Jing D."/>
            <person name="Cao S."/>
        </authorList>
    </citation>
    <scope>NUCLEOTIDE SEQUENCE [LARGE SCALE GENOMIC DNA]</scope>
    <source>
        <strain evidence="8">cv. Tunisia</strain>
    </source>
</reference>
<keyword evidence="3" id="KW-0238">DNA-binding</keyword>
<evidence type="ECO:0000256" key="6">
    <source>
        <dbReference type="SAM" id="Coils"/>
    </source>
</evidence>
<dbReference type="GeneID" id="116215181"/>
<feature type="region of interest" description="Disordered" evidence="7">
    <location>
        <begin position="90"/>
        <end position="111"/>
    </location>
</feature>
<dbReference type="RefSeq" id="XP_031406652.1">
    <property type="nucleotide sequence ID" value="XM_031550792.1"/>
</dbReference>
<evidence type="ECO:0000313" key="9">
    <source>
        <dbReference type="RefSeq" id="XP_031406652.1"/>
    </source>
</evidence>
<dbReference type="GO" id="GO:0005634">
    <property type="term" value="C:nucleus"/>
    <property type="evidence" value="ECO:0007669"/>
    <property type="project" value="UniProtKB-SubCell"/>
</dbReference>
<keyword evidence="6" id="KW-0175">Coiled coil</keyword>
<accession>A0A6P8E9I9</accession>
<gene>
    <name evidence="9" type="primary">LOC116215181</name>
</gene>
<dbReference type="Proteomes" id="UP000515151">
    <property type="component" value="Chromosome 7"/>
</dbReference>
<keyword evidence="4" id="KW-0804">Transcription</keyword>
<keyword evidence="5" id="KW-0539">Nucleus</keyword>
<keyword evidence="2" id="KW-0805">Transcription regulation</keyword>
<evidence type="ECO:0000256" key="4">
    <source>
        <dbReference type="ARBA" id="ARBA00023163"/>
    </source>
</evidence>